<comment type="caution">
    <text evidence="1">The sequence shown here is derived from an EMBL/GenBank/DDBJ whole genome shotgun (WGS) entry which is preliminary data.</text>
</comment>
<accession>A0A2K1P1A3</accession>
<dbReference type="Proteomes" id="UP000236434">
    <property type="component" value="Unassembled WGS sequence"/>
</dbReference>
<dbReference type="AlphaFoldDB" id="A0A2K1P1A3"/>
<dbReference type="EMBL" id="AZRL01000012">
    <property type="protein sequence ID" value="PNR96554.1"/>
    <property type="molecule type" value="Genomic_DNA"/>
</dbReference>
<gene>
    <name evidence="1" type="ORF">X929_04630</name>
</gene>
<name>A0A2K1P1A3_9BACT</name>
<organism evidence="1 2">
    <name type="scientific">Petrotoga olearia DSM 13574</name>
    <dbReference type="NCBI Taxonomy" id="1122955"/>
    <lineage>
        <taxon>Bacteria</taxon>
        <taxon>Thermotogati</taxon>
        <taxon>Thermotogota</taxon>
        <taxon>Thermotogae</taxon>
        <taxon>Petrotogales</taxon>
        <taxon>Petrotogaceae</taxon>
        <taxon>Petrotoga</taxon>
    </lineage>
</organism>
<evidence type="ECO:0000313" key="1">
    <source>
        <dbReference type="EMBL" id="PNR96554.1"/>
    </source>
</evidence>
<proteinExistence type="predicted"/>
<reference evidence="1 2" key="1">
    <citation type="submission" date="2013-12" db="EMBL/GenBank/DDBJ databases">
        <title>Comparative genomics of Petrotoga isolates.</title>
        <authorList>
            <person name="Nesbo C.L."/>
            <person name="Charchuk R."/>
            <person name="Chow K."/>
        </authorList>
    </citation>
    <scope>NUCLEOTIDE SEQUENCE [LARGE SCALE GENOMIC DNA]</scope>
    <source>
        <strain evidence="1 2">DSM 13574</strain>
    </source>
</reference>
<evidence type="ECO:0000313" key="2">
    <source>
        <dbReference type="Proteomes" id="UP000236434"/>
    </source>
</evidence>
<protein>
    <submittedName>
        <fullName evidence="1">Uncharacterized protein</fullName>
    </submittedName>
</protein>
<sequence>MKKISLQVLINAFNILKSKNNQYFYFWYWKDTHFGAFHYLLASK</sequence>